<reference evidence="2" key="1">
    <citation type="submission" date="2018-10" db="EMBL/GenBank/DDBJ databases">
        <authorList>
            <person name="Peiro R."/>
            <person name="Begona"/>
            <person name="Cbmso G."/>
            <person name="Lopez M."/>
            <person name="Gonzalez S."/>
            <person name="Sacristan E."/>
            <person name="Castillo E."/>
        </authorList>
    </citation>
    <scope>NUCLEOTIDE SEQUENCE [LARGE SCALE GENOMIC DNA]</scope>
</reference>
<evidence type="ECO:0000313" key="1">
    <source>
        <dbReference type="EMBL" id="VCU07017.1"/>
    </source>
</evidence>
<gene>
    <name evidence="1" type="ORF">RHODGE_RHODGE_00107</name>
</gene>
<dbReference type="AlphaFoldDB" id="A0A447CPC0"/>
<name>A0A447CPC0_9BRAD</name>
<protein>
    <submittedName>
        <fullName evidence="1">Uncharacterized protein</fullName>
    </submittedName>
</protein>
<dbReference type="Proteomes" id="UP000289200">
    <property type="component" value="Unassembled WGS sequence"/>
</dbReference>
<comment type="caution">
    <text evidence="1">The sequence shown here is derived from an EMBL/GenBank/DDBJ whole genome shotgun (WGS) entry which is preliminary data.</text>
</comment>
<dbReference type="EMBL" id="UWOC01000008">
    <property type="protein sequence ID" value="VCU07017.1"/>
    <property type="molecule type" value="Genomic_DNA"/>
</dbReference>
<organism evidence="1 2">
    <name type="scientific">Rhodoplanes serenus</name>
    <dbReference type="NCBI Taxonomy" id="200615"/>
    <lineage>
        <taxon>Bacteria</taxon>
        <taxon>Pseudomonadati</taxon>
        <taxon>Pseudomonadota</taxon>
        <taxon>Alphaproteobacteria</taxon>
        <taxon>Hyphomicrobiales</taxon>
        <taxon>Nitrobacteraceae</taxon>
        <taxon>Rhodoplanes</taxon>
    </lineage>
</organism>
<keyword evidence="2" id="KW-1185">Reference proteome</keyword>
<evidence type="ECO:0000313" key="2">
    <source>
        <dbReference type="Proteomes" id="UP000289200"/>
    </source>
</evidence>
<accession>A0A447CPC0</accession>
<proteinExistence type="predicted"/>
<sequence length="46" mass="5021">MLKSGVIDGMGYTLYTDGSIDAAFGNDTLRFASIEDLRRHLEQNAG</sequence>